<name>A0ABZ2R8U8_9MICC</name>
<keyword evidence="2" id="KW-1133">Transmembrane helix</keyword>
<organism evidence="4 5">
    <name type="scientific">Pseudarthrobacter quantipunctorum</name>
    <dbReference type="NCBI Taxonomy" id="3128980"/>
    <lineage>
        <taxon>Bacteria</taxon>
        <taxon>Bacillati</taxon>
        <taxon>Actinomycetota</taxon>
        <taxon>Actinomycetes</taxon>
        <taxon>Micrococcales</taxon>
        <taxon>Micrococcaceae</taxon>
        <taxon>Pseudarthrobacter</taxon>
    </lineage>
</organism>
<feature type="compositionally biased region" description="Pro residues" evidence="1">
    <location>
        <begin position="633"/>
        <end position="649"/>
    </location>
</feature>
<feature type="transmembrane region" description="Helical" evidence="2">
    <location>
        <begin position="80"/>
        <end position="98"/>
    </location>
</feature>
<evidence type="ECO:0000256" key="1">
    <source>
        <dbReference type="SAM" id="MobiDB-lite"/>
    </source>
</evidence>
<dbReference type="RefSeq" id="WP_406633140.1">
    <property type="nucleotide sequence ID" value="NZ_CP148033.1"/>
</dbReference>
<dbReference type="PANTHER" id="PTHR42736">
    <property type="entry name" value="PROTEIN-GLUTAMINE GAMMA-GLUTAMYLTRANSFERASE"/>
    <property type="match status" value="1"/>
</dbReference>
<keyword evidence="2" id="KW-0472">Membrane</keyword>
<evidence type="ECO:0000259" key="3">
    <source>
        <dbReference type="SMART" id="SM00460"/>
    </source>
</evidence>
<feature type="compositionally biased region" description="Basic residues" evidence="1">
    <location>
        <begin position="10"/>
        <end position="30"/>
    </location>
</feature>
<feature type="region of interest" description="Disordered" evidence="1">
    <location>
        <begin position="608"/>
        <end position="657"/>
    </location>
</feature>
<feature type="transmembrane region" description="Helical" evidence="2">
    <location>
        <begin position="104"/>
        <end position="126"/>
    </location>
</feature>
<dbReference type="PANTHER" id="PTHR42736:SF1">
    <property type="entry name" value="PROTEIN-GLUTAMINE GAMMA-GLUTAMYLTRANSFERASE"/>
    <property type="match status" value="1"/>
</dbReference>
<dbReference type="InterPro" id="IPR002931">
    <property type="entry name" value="Transglutaminase-like"/>
</dbReference>
<dbReference type="SUPFAM" id="SSF54001">
    <property type="entry name" value="Cysteine proteinases"/>
    <property type="match status" value="1"/>
</dbReference>
<feature type="compositionally biased region" description="Pro residues" evidence="1">
    <location>
        <begin position="872"/>
        <end position="887"/>
    </location>
</feature>
<dbReference type="Gene3D" id="3.10.620.30">
    <property type="match status" value="1"/>
</dbReference>
<evidence type="ECO:0000313" key="4">
    <source>
        <dbReference type="EMBL" id="WXK91878.1"/>
    </source>
</evidence>
<feature type="domain" description="Transglutaminase-like" evidence="3">
    <location>
        <begin position="538"/>
        <end position="611"/>
    </location>
</feature>
<feature type="region of interest" description="Disordered" evidence="1">
    <location>
        <begin position="830"/>
        <end position="887"/>
    </location>
</feature>
<accession>A0ABZ2R8U8</accession>
<keyword evidence="5" id="KW-1185">Reference proteome</keyword>
<protein>
    <submittedName>
        <fullName evidence="4">Transglutaminase domain-containing protein</fullName>
    </submittedName>
</protein>
<feature type="compositionally biased region" description="Pro residues" evidence="1">
    <location>
        <begin position="609"/>
        <end position="621"/>
    </location>
</feature>
<feature type="transmembrane region" description="Helical" evidence="2">
    <location>
        <begin position="195"/>
        <end position="216"/>
    </location>
</feature>
<dbReference type="Proteomes" id="UP001623384">
    <property type="component" value="Chromosome"/>
</dbReference>
<evidence type="ECO:0000256" key="2">
    <source>
        <dbReference type="SAM" id="Phobius"/>
    </source>
</evidence>
<sequence length="887" mass="94523">MSSTENMRPRSTRPRTKQTRPKQSRPKQSRTIRTAPREQADSAFANGQPLWHFMLDAGALTVLLGLGLLGFGLSFGGDPYYLLSGFGGIILGLALGALNAHLRLGLLITTALALGAYLVFGTLLAVPDSAIAGFVPTLDSLRTLLLGIVFAWKDMLTVGVPVGTAGGVLIVPFLSSMITALVAAILTWRLRSPYFPLLPVLVLFVTGIAFSTNAAFLTVERGIGLTVLGIAWATFRRDALRKNSTRRVSVNNPQTDTATAHRARLRRLGMAAGVIAVSVAVTALAAPLVTAGNDRKVLRNVVVPPFDPKDYITPLASFRTFVKDKKDDTLFVVKGLPRDGRVRLGALDAFNGTNYTMDPNGSGNFSKVGDTESINTLADTSGAVPTNDYAINITVEDYQGFFVPGGRKTTGLSFDDSASAAASGLYFNSGTDTAVTTNGLSRGDSYRVQVSDPVKLEHGQLAQYHFAKLSLPDAVEVPPVVGSQANDLSSDAPTPIDRVRQIEAHFQKTGAFSNGLVSEGQLPSVSGHGSARIRNLLTAKQMLGDDEQYAVAMSLMLRHLGIPSRVVMGFYPEPTSPENGAGEVRITGKDVHAWVEVAFERVGWVSFDPTPPKDNIPIPPDPENKSKPKPQVLQPPPPPQEPADLPPDSSPDALDADEKKNNPWLFWGALLGALGIVLIPLAVLALPLLLIALLKSRRRKSRFTEGHPAQRVGGGWSEVVSLATDMGAAVDSRATRRESAAVLAEAFPAAGSTTTVLARRADASIFGAGQPSEDEVREYWTIVDSSLKEMTSTAGFWRRQQARFSPRSLLADARNALALRGPLALPSLRALNPASRRRKGTAAPAPQGTVPQGTAQEGKAPQGTAEQDRTTPEPPMQGPPTKGPTAP</sequence>
<dbReference type="EMBL" id="CP148033">
    <property type="protein sequence ID" value="WXK91878.1"/>
    <property type="molecule type" value="Genomic_DNA"/>
</dbReference>
<feature type="transmembrane region" description="Helical" evidence="2">
    <location>
        <begin position="133"/>
        <end position="152"/>
    </location>
</feature>
<dbReference type="InterPro" id="IPR052901">
    <property type="entry name" value="Bact_TGase-like"/>
</dbReference>
<feature type="transmembrane region" description="Helical" evidence="2">
    <location>
        <begin position="664"/>
        <end position="694"/>
    </location>
</feature>
<dbReference type="InterPro" id="IPR038765">
    <property type="entry name" value="Papain-like_cys_pep_sf"/>
</dbReference>
<feature type="transmembrane region" description="Helical" evidence="2">
    <location>
        <begin position="50"/>
        <end position="73"/>
    </location>
</feature>
<feature type="transmembrane region" description="Helical" evidence="2">
    <location>
        <begin position="164"/>
        <end position="188"/>
    </location>
</feature>
<dbReference type="Pfam" id="PF01841">
    <property type="entry name" value="Transglut_core"/>
    <property type="match status" value="1"/>
</dbReference>
<keyword evidence="2" id="KW-0812">Transmembrane</keyword>
<evidence type="ECO:0000313" key="5">
    <source>
        <dbReference type="Proteomes" id="UP001623384"/>
    </source>
</evidence>
<proteinExistence type="predicted"/>
<feature type="transmembrane region" description="Helical" evidence="2">
    <location>
        <begin position="268"/>
        <end position="289"/>
    </location>
</feature>
<dbReference type="SMART" id="SM00460">
    <property type="entry name" value="TGc"/>
    <property type="match status" value="1"/>
</dbReference>
<reference evidence="4 5" key="1">
    <citation type="submission" date="2024-03" db="EMBL/GenBank/DDBJ databases">
        <title>Rhodococcus navarretei sp. nov. and Pseudarthrobacter quantumdoti sp. nov., two new species with the ability to biosynthesize Quantum Dots isolated from soil samples at Union Glacier, Antarctica.</title>
        <authorList>
            <person name="Vargas M."/>
        </authorList>
    </citation>
    <scope>NUCLEOTIDE SEQUENCE [LARGE SCALE GENOMIC DNA]</scope>
    <source>
        <strain evidence="4 5">RC-2-3</strain>
    </source>
</reference>
<feature type="region of interest" description="Disordered" evidence="1">
    <location>
        <begin position="1"/>
        <end position="38"/>
    </location>
</feature>
<gene>
    <name evidence="4" type="ORF">WHH00_12370</name>
</gene>